<dbReference type="RefSeq" id="WP_154476874.1">
    <property type="nucleotide sequence ID" value="NZ_JAQYBV010000103.1"/>
</dbReference>
<evidence type="ECO:0000313" key="4">
    <source>
        <dbReference type="Proteomes" id="UP000434409"/>
    </source>
</evidence>
<dbReference type="PANTHER" id="PTHR43151">
    <property type="entry name" value="FEOA FAMILY PROTEIN"/>
    <property type="match status" value="1"/>
</dbReference>
<gene>
    <name evidence="3" type="ORF">FYJ34_05485</name>
</gene>
<keyword evidence="4" id="KW-1185">Reference proteome</keyword>
<dbReference type="Pfam" id="PF04023">
    <property type="entry name" value="FeoA"/>
    <property type="match status" value="1"/>
</dbReference>
<dbReference type="InterPro" id="IPR008988">
    <property type="entry name" value="Transcriptional_repressor_C"/>
</dbReference>
<dbReference type="Proteomes" id="UP000434409">
    <property type="component" value="Unassembled WGS sequence"/>
</dbReference>
<dbReference type="Gene3D" id="2.30.30.90">
    <property type="match status" value="1"/>
</dbReference>
<dbReference type="GO" id="GO:0046914">
    <property type="term" value="F:transition metal ion binding"/>
    <property type="evidence" value="ECO:0007669"/>
    <property type="project" value="InterPro"/>
</dbReference>
<dbReference type="SUPFAM" id="SSF50037">
    <property type="entry name" value="C-terminal domain of transcriptional repressors"/>
    <property type="match status" value="1"/>
</dbReference>
<dbReference type="EMBL" id="VULY01000018">
    <property type="protein sequence ID" value="MSR93726.1"/>
    <property type="molecule type" value="Genomic_DNA"/>
</dbReference>
<reference evidence="3 4" key="1">
    <citation type="submission" date="2019-08" db="EMBL/GenBank/DDBJ databases">
        <title>In-depth cultivation of the pig gut microbiome towards novel bacterial diversity and tailored functional studies.</title>
        <authorList>
            <person name="Wylensek D."/>
            <person name="Hitch T.C.A."/>
            <person name="Clavel T."/>
        </authorList>
    </citation>
    <scope>NUCLEOTIDE SEQUENCE [LARGE SCALE GENOMIC DNA]</scope>
    <source>
        <strain evidence="3 4">68-1-5</strain>
    </source>
</reference>
<dbReference type="PANTHER" id="PTHR43151:SF1">
    <property type="entry name" value="SSR2333 PROTEIN"/>
    <property type="match status" value="1"/>
</dbReference>
<dbReference type="SMART" id="SM00899">
    <property type="entry name" value="FeoA"/>
    <property type="match status" value="1"/>
</dbReference>
<evidence type="ECO:0000259" key="2">
    <source>
        <dbReference type="SMART" id="SM00899"/>
    </source>
</evidence>
<dbReference type="AlphaFoldDB" id="A0A6N7V1J6"/>
<evidence type="ECO:0000313" key="3">
    <source>
        <dbReference type="EMBL" id="MSR93726.1"/>
    </source>
</evidence>
<proteinExistence type="predicted"/>
<organism evidence="3 4">
    <name type="scientific">Suipraeoptans intestinalis</name>
    <dbReference type="NCBI Taxonomy" id="2606628"/>
    <lineage>
        <taxon>Bacteria</taxon>
        <taxon>Bacillati</taxon>
        <taxon>Bacillota</taxon>
        <taxon>Clostridia</taxon>
        <taxon>Lachnospirales</taxon>
        <taxon>Lachnospiraceae</taxon>
        <taxon>Suipraeoptans</taxon>
    </lineage>
</organism>
<dbReference type="InterPro" id="IPR007167">
    <property type="entry name" value="Fe-transptr_FeoA-like"/>
</dbReference>
<protein>
    <submittedName>
        <fullName evidence="3">Ferrous iron transport protein A</fullName>
    </submittedName>
</protein>
<dbReference type="InterPro" id="IPR053184">
    <property type="entry name" value="FeoA-like"/>
</dbReference>
<comment type="caution">
    <text evidence="3">The sequence shown here is derived from an EMBL/GenBank/DDBJ whole genome shotgun (WGS) entry which is preliminary data.</text>
</comment>
<dbReference type="InterPro" id="IPR038157">
    <property type="entry name" value="FeoA_core_dom"/>
</dbReference>
<accession>A0A6N7V1J6</accession>
<keyword evidence="1" id="KW-0408">Iron</keyword>
<name>A0A6N7V1J6_9FIRM</name>
<evidence type="ECO:0000256" key="1">
    <source>
        <dbReference type="ARBA" id="ARBA00023004"/>
    </source>
</evidence>
<feature type="domain" description="Ferrous iron transporter FeoA-like" evidence="2">
    <location>
        <begin position="18"/>
        <end position="86"/>
    </location>
</feature>
<sequence>MKNGWYLKRQKRKEVDKVPLTLLKEGESAVIQRVQGAGETKKFLENLGFVPGEEVTVISSNGGDIIVQVKGSRVAISKGIANKIMV</sequence>